<keyword evidence="3" id="KW-1185">Reference proteome</keyword>
<evidence type="ECO:0000313" key="2">
    <source>
        <dbReference type="EMBL" id="KAJ8039970.1"/>
    </source>
</evidence>
<feature type="region of interest" description="Disordered" evidence="1">
    <location>
        <begin position="59"/>
        <end position="91"/>
    </location>
</feature>
<accession>A0A9Q1C7R4</accession>
<name>A0A9Q1C7R4_HOLLE</name>
<proteinExistence type="predicted"/>
<comment type="caution">
    <text evidence="2">The sequence shown here is derived from an EMBL/GenBank/DDBJ whole genome shotgun (WGS) entry which is preliminary data.</text>
</comment>
<dbReference type="AlphaFoldDB" id="A0A9Q1C7R4"/>
<sequence>MSPDAINQTLKTIFWQELRDETIRNAIRNKYEVIWSFDEVIKNVRITERETRECRAHMAEEAKKDKPLRKPAQTHQQAPAVPQNGNAQGGDFLMPLLL</sequence>
<dbReference type="EMBL" id="JAIZAY010000006">
    <property type="protein sequence ID" value="KAJ8039970.1"/>
    <property type="molecule type" value="Genomic_DNA"/>
</dbReference>
<evidence type="ECO:0000313" key="3">
    <source>
        <dbReference type="Proteomes" id="UP001152320"/>
    </source>
</evidence>
<evidence type="ECO:0000256" key="1">
    <source>
        <dbReference type="SAM" id="MobiDB-lite"/>
    </source>
</evidence>
<organism evidence="2 3">
    <name type="scientific">Holothuria leucospilota</name>
    <name type="common">Black long sea cucumber</name>
    <name type="synonym">Mertensiothuria leucospilota</name>
    <dbReference type="NCBI Taxonomy" id="206669"/>
    <lineage>
        <taxon>Eukaryota</taxon>
        <taxon>Metazoa</taxon>
        <taxon>Echinodermata</taxon>
        <taxon>Eleutherozoa</taxon>
        <taxon>Echinozoa</taxon>
        <taxon>Holothuroidea</taxon>
        <taxon>Aspidochirotacea</taxon>
        <taxon>Aspidochirotida</taxon>
        <taxon>Holothuriidae</taxon>
        <taxon>Holothuria</taxon>
    </lineage>
</organism>
<reference evidence="2" key="1">
    <citation type="submission" date="2021-10" db="EMBL/GenBank/DDBJ databases">
        <title>Tropical sea cucumber genome reveals ecological adaptation and Cuvierian tubules defense mechanism.</title>
        <authorList>
            <person name="Chen T."/>
        </authorList>
    </citation>
    <scope>NUCLEOTIDE SEQUENCE</scope>
    <source>
        <strain evidence="2">Nanhai2018</strain>
        <tissue evidence="2">Muscle</tissue>
    </source>
</reference>
<protein>
    <submittedName>
        <fullName evidence="2">Uncharacterized protein</fullName>
    </submittedName>
</protein>
<dbReference type="Proteomes" id="UP001152320">
    <property type="component" value="Chromosome 6"/>
</dbReference>
<gene>
    <name evidence="2" type="ORF">HOLleu_14138</name>
</gene>
<dbReference type="OrthoDB" id="10063881at2759"/>